<evidence type="ECO:0000313" key="1">
    <source>
        <dbReference type="EMBL" id="ODH28774.1"/>
    </source>
</evidence>
<dbReference type="EMBL" id="LZYO01000142">
    <property type="protein sequence ID" value="ODH28774.1"/>
    <property type="molecule type" value="Genomic_DNA"/>
</dbReference>
<evidence type="ECO:0000313" key="2">
    <source>
        <dbReference type="Proteomes" id="UP000242814"/>
    </source>
</evidence>
<dbReference type="Proteomes" id="UP000242814">
    <property type="component" value="Unassembled WGS sequence"/>
</dbReference>
<sequence length="67" mass="7330">SKGNGTIMATPRQCDVGALMNMVSPASSLARHSLICAWWESQKFLNTPFKIVLIEVNGRQVGRSPDL</sequence>
<feature type="non-terminal residue" evidence="1">
    <location>
        <position position="1"/>
    </location>
</feature>
<name>A0A1D2JEM8_PARBR</name>
<reference evidence="1 2" key="1">
    <citation type="submission" date="2016-06" db="EMBL/GenBank/DDBJ databases">
        <authorList>
            <person name="Kjaerup R.B."/>
            <person name="Dalgaard T.S."/>
            <person name="Juul-Madsen H.R."/>
        </authorList>
    </citation>
    <scope>NUCLEOTIDE SEQUENCE [LARGE SCALE GENOMIC DNA]</scope>
    <source>
        <strain evidence="1 2">Pb300</strain>
    </source>
</reference>
<protein>
    <submittedName>
        <fullName evidence="1">Uncharacterized protein</fullName>
    </submittedName>
</protein>
<comment type="caution">
    <text evidence="1">The sequence shown here is derived from an EMBL/GenBank/DDBJ whole genome shotgun (WGS) entry which is preliminary data.</text>
</comment>
<accession>A0A1D2JEM8</accession>
<dbReference type="VEuPathDB" id="FungiDB:PABG_00809"/>
<organism evidence="1 2">
    <name type="scientific">Paracoccidioides brasiliensis</name>
    <dbReference type="NCBI Taxonomy" id="121759"/>
    <lineage>
        <taxon>Eukaryota</taxon>
        <taxon>Fungi</taxon>
        <taxon>Dikarya</taxon>
        <taxon>Ascomycota</taxon>
        <taxon>Pezizomycotina</taxon>
        <taxon>Eurotiomycetes</taxon>
        <taxon>Eurotiomycetidae</taxon>
        <taxon>Onygenales</taxon>
        <taxon>Ajellomycetaceae</taxon>
        <taxon>Paracoccidioides</taxon>
    </lineage>
</organism>
<dbReference type="AlphaFoldDB" id="A0A1D2JEM8"/>
<proteinExistence type="predicted"/>
<gene>
    <name evidence="1" type="ORF">ACO22_03894</name>
</gene>